<dbReference type="GO" id="GO:0030488">
    <property type="term" value="P:tRNA methylation"/>
    <property type="evidence" value="ECO:0007669"/>
    <property type="project" value="TreeGrafter"/>
</dbReference>
<dbReference type="PANTHER" id="PTHR14344:SF3">
    <property type="entry name" value="WD REPEAT-CONTAINING PROTEIN 6"/>
    <property type="match status" value="1"/>
</dbReference>
<protein>
    <recommendedName>
        <fullName evidence="8">WD domain, G-beta repeat protein</fullName>
    </recommendedName>
</protein>
<dbReference type="GO" id="GO:0005737">
    <property type="term" value="C:cytoplasm"/>
    <property type="evidence" value="ECO:0007669"/>
    <property type="project" value="UniProtKB-SubCell"/>
</dbReference>
<dbReference type="Gene3D" id="2.130.10.10">
    <property type="entry name" value="YVTN repeat-like/Quinoprotein amine dehydrogenase"/>
    <property type="match status" value="1"/>
</dbReference>
<dbReference type="OrthoDB" id="5594999at2759"/>
<dbReference type="Proteomes" id="UP000053766">
    <property type="component" value="Unassembled WGS sequence"/>
</dbReference>
<evidence type="ECO:0000256" key="1">
    <source>
        <dbReference type="ARBA" id="ARBA00004496"/>
    </source>
</evidence>
<dbReference type="STRING" id="29172.A0A0D8XX50"/>
<evidence type="ECO:0000313" key="6">
    <source>
        <dbReference type="EMBL" id="KJH46931.1"/>
    </source>
</evidence>
<evidence type="ECO:0000256" key="4">
    <source>
        <dbReference type="ARBA" id="ARBA00022694"/>
    </source>
</evidence>
<name>A0A0D8XX50_DICVI</name>
<evidence type="ECO:0000256" key="2">
    <source>
        <dbReference type="ARBA" id="ARBA00022490"/>
    </source>
</evidence>
<evidence type="ECO:0008006" key="8">
    <source>
        <dbReference type="Google" id="ProtNLM"/>
    </source>
</evidence>
<evidence type="ECO:0000313" key="7">
    <source>
        <dbReference type="Proteomes" id="UP000053766"/>
    </source>
</evidence>
<dbReference type="AlphaFoldDB" id="A0A0D8XX50"/>
<dbReference type="InterPro" id="IPR036322">
    <property type="entry name" value="WD40_repeat_dom_sf"/>
</dbReference>
<dbReference type="PANTHER" id="PTHR14344">
    <property type="entry name" value="WD REPEAT PROTEIN"/>
    <property type="match status" value="1"/>
</dbReference>
<proteinExistence type="predicted"/>
<keyword evidence="2" id="KW-0963">Cytoplasm</keyword>
<evidence type="ECO:0000256" key="5">
    <source>
        <dbReference type="ARBA" id="ARBA00022737"/>
    </source>
</evidence>
<dbReference type="InterPro" id="IPR051973">
    <property type="entry name" value="tRNA_Anticodon_Mtase-Reg"/>
</dbReference>
<sequence>MLLKIDSEKSVHVLSARPACPWLHGFTPCSFSPDNDLILGFHGNIFHAVDIRLGDTVCTIPCGGIHRQWFFSLCPNYDVPQRHDIKKRRATFDFLRHGVIVSVDLYLKPLYPIAPRCHRTEIIGICIIRDEGEKRYVATIGADHLIQIIGIYSSNDWKIHLSLFNHFKPTCVYSSESCHSCLVVVGGEKGTVVLWRIGFEDLMIGDSSSVPSTLYRRKECSARVTDIAINKISNDPMQKHYCVIAFGDGTIECLEFLRYQENNCLFERKFIFNENRYVLRSPNYSIFTKVISWAGDHSVYFCAASTSGSILVWEQSTDLATRFNSSIPVEHCGLSALAYHNLENFRGFLAVGSESGAVNVFLVCSDIIEKLKTIEYHASTVTGIVLNSNGTLVEVISVALDCILAVHSVDINFNSVRCVCTIPLSVNDPSSLILTRYSCIVVGDGLQIIPSEEWAE</sequence>
<organism evidence="6 7">
    <name type="scientific">Dictyocaulus viviparus</name>
    <name type="common">Bovine lungworm</name>
    <dbReference type="NCBI Taxonomy" id="29172"/>
    <lineage>
        <taxon>Eukaryota</taxon>
        <taxon>Metazoa</taxon>
        <taxon>Ecdysozoa</taxon>
        <taxon>Nematoda</taxon>
        <taxon>Chromadorea</taxon>
        <taxon>Rhabditida</taxon>
        <taxon>Rhabditina</taxon>
        <taxon>Rhabditomorpha</taxon>
        <taxon>Strongyloidea</taxon>
        <taxon>Metastrongylidae</taxon>
        <taxon>Dictyocaulus</taxon>
    </lineage>
</organism>
<dbReference type="InterPro" id="IPR015943">
    <property type="entry name" value="WD40/YVTN_repeat-like_dom_sf"/>
</dbReference>
<reference evidence="7" key="2">
    <citation type="journal article" date="2016" name="Sci. Rep.">
        <title>Dictyocaulus viviparus genome, variome and transcriptome elucidate lungworm biology and support future intervention.</title>
        <authorList>
            <person name="McNulty S.N."/>
            <person name="Strube C."/>
            <person name="Rosa B.A."/>
            <person name="Martin J.C."/>
            <person name="Tyagi R."/>
            <person name="Choi Y.J."/>
            <person name="Wang Q."/>
            <person name="Hallsworth Pepin K."/>
            <person name="Zhang X."/>
            <person name="Ozersky P."/>
            <person name="Wilson R.K."/>
            <person name="Sternberg P.W."/>
            <person name="Gasser R.B."/>
            <person name="Mitreva M."/>
        </authorList>
    </citation>
    <scope>NUCLEOTIDE SEQUENCE [LARGE SCALE GENOMIC DNA]</scope>
    <source>
        <strain evidence="7">HannoverDv2000</strain>
    </source>
</reference>
<keyword evidence="5" id="KW-0677">Repeat</keyword>
<gene>
    <name evidence="6" type="ORF">DICVIV_07011</name>
</gene>
<dbReference type="EMBL" id="KN716328">
    <property type="protein sequence ID" value="KJH46931.1"/>
    <property type="molecule type" value="Genomic_DNA"/>
</dbReference>
<dbReference type="SUPFAM" id="SSF50978">
    <property type="entry name" value="WD40 repeat-like"/>
    <property type="match status" value="1"/>
</dbReference>
<accession>A0A0D8XX50</accession>
<keyword evidence="4" id="KW-0819">tRNA processing</keyword>
<evidence type="ECO:0000256" key="3">
    <source>
        <dbReference type="ARBA" id="ARBA00022574"/>
    </source>
</evidence>
<comment type="subcellular location">
    <subcellularLocation>
        <location evidence="1">Cytoplasm</location>
    </subcellularLocation>
</comment>
<keyword evidence="7" id="KW-1185">Reference proteome</keyword>
<reference evidence="6 7" key="1">
    <citation type="submission" date="2013-11" db="EMBL/GenBank/DDBJ databases">
        <title>Draft genome of the bovine lungworm Dictyocaulus viviparus.</title>
        <authorList>
            <person name="Mitreva M."/>
        </authorList>
    </citation>
    <scope>NUCLEOTIDE SEQUENCE [LARGE SCALE GENOMIC DNA]</scope>
    <source>
        <strain evidence="6 7">HannoverDv2000</strain>
    </source>
</reference>
<keyword evidence="3" id="KW-0853">WD repeat</keyword>